<gene>
    <name evidence="1" type="ORF">ME9_01336</name>
</gene>
<accession>A0A9P2W2F0</accession>
<name>A0A9P2W2F0_BARTA</name>
<evidence type="ECO:0000313" key="1">
    <source>
        <dbReference type="EMBL" id="EJF93436.1"/>
    </source>
</evidence>
<evidence type="ECO:0000313" key="2">
    <source>
        <dbReference type="Proteomes" id="UP000002648"/>
    </source>
</evidence>
<proteinExistence type="predicted"/>
<protein>
    <submittedName>
        <fullName evidence="1">Uncharacterized protein</fullName>
    </submittedName>
</protein>
<organism evidence="1 2">
    <name type="scientific">Bartonella taylorii 8TBB</name>
    <dbReference type="NCBI Taxonomy" id="1094560"/>
    <lineage>
        <taxon>Bacteria</taxon>
        <taxon>Pseudomonadati</taxon>
        <taxon>Pseudomonadota</taxon>
        <taxon>Alphaproteobacteria</taxon>
        <taxon>Hyphomicrobiales</taxon>
        <taxon>Bartonellaceae</taxon>
        <taxon>Bartonella</taxon>
    </lineage>
</organism>
<feature type="non-terminal residue" evidence="1">
    <location>
        <position position="1"/>
    </location>
</feature>
<dbReference type="Proteomes" id="UP000002648">
    <property type="component" value="Unassembled WGS sequence"/>
</dbReference>
<sequence length="116" mass="12852">FNMMNSFKQEGVNDVAGNTTISFYGPAANVLAASGLLGYVSGGKQTTIGFDGNRYDFVSRWIGGNGYTYETIPAGSNWWTEWWRVIMNPVSSHTCLGDASYKCRYNYGTSHLEQKP</sequence>
<keyword evidence="2" id="KW-1185">Reference proteome</keyword>
<comment type="caution">
    <text evidence="1">The sequence shown here is derived from an EMBL/GenBank/DDBJ whole genome shotgun (WGS) entry which is preliminary data.</text>
</comment>
<dbReference type="AlphaFoldDB" id="A0A9P2W2F0"/>
<dbReference type="EMBL" id="AIMD01000044">
    <property type="protein sequence ID" value="EJF93436.1"/>
    <property type="molecule type" value="Genomic_DNA"/>
</dbReference>
<reference evidence="1 2" key="1">
    <citation type="submission" date="2012-03" db="EMBL/GenBank/DDBJ databases">
        <title>The Genome Sequence of Bartonella taylorii 8TBB.</title>
        <authorList>
            <consortium name="The Broad Institute Genome Sequencing Platform"/>
            <consortium name="The Broad Institute Genome Sequencing Center for Infectious Disease"/>
            <person name="Feldgarden M."/>
            <person name="Kirby J."/>
            <person name="Kosoy M."/>
            <person name="Birtles R."/>
            <person name="Probert W.S."/>
            <person name="Chiaraviglio L."/>
            <person name="Young S.K."/>
            <person name="Zeng Q."/>
            <person name="Gargeya S."/>
            <person name="Fitzgerald M."/>
            <person name="Haas B."/>
            <person name="Abouelleil A."/>
            <person name="Alvarado L."/>
            <person name="Arachchi H.M."/>
            <person name="Berlin A."/>
            <person name="Chapman S.B."/>
            <person name="Gearin G."/>
            <person name="Goldberg J."/>
            <person name="Griggs A."/>
            <person name="Gujja S."/>
            <person name="Hansen M."/>
            <person name="Heiman D."/>
            <person name="Howarth C."/>
            <person name="Larimer J."/>
            <person name="Lui A."/>
            <person name="MacDonald P.J.P."/>
            <person name="McCowen C."/>
            <person name="Montmayeur A."/>
            <person name="Murphy C."/>
            <person name="Neiman D."/>
            <person name="Pearson M."/>
            <person name="Priest M."/>
            <person name="Roberts A."/>
            <person name="Saif S."/>
            <person name="Shea T."/>
            <person name="Sisk P."/>
            <person name="Stolte C."/>
            <person name="Sykes S."/>
            <person name="Wortman J."/>
            <person name="Nusbaum C."/>
            <person name="Birren B."/>
        </authorList>
    </citation>
    <scope>NUCLEOTIDE SEQUENCE [LARGE SCALE GENOMIC DNA]</scope>
    <source>
        <strain evidence="1 2">8TBB</strain>
    </source>
</reference>